<dbReference type="SMART" id="SM00184">
    <property type="entry name" value="RING"/>
    <property type="match status" value="1"/>
</dbReference>
<dbReference type="InterPro" id="IPR002035">
    <property type="entry name" value="VWF_A"/>
</dbReference>
<dbReference type="InterPro" id="IPR032838">
    <property type="entry name" value="Vwaint_dom"/>
</dbReference>
<dbReference type="Pfam" id="PF14624">
    <property type="entry name" value="Vwaint"/>
    <property type="match status" value="1"/>
</dbReference>
<feature type="domain" description="VWFA" evidence="4">
    <location>
        <begin position="223"/>
        <end position="405"/>
    </location>
</feature>
<feature type="domain" description="RING-type" evidence="3">
    <location>
        <begin position="65"/>
        <end position="109"/>
    </location>
</feature>
<dbReference type="InterPro" id="IPR036465">
    <property type="entry name" value="vWFA_dom_sf"/>
</dbReference>
<keyword evidence="6" id="KW-1185">Reference proteome</keyword>
<dbReference type="InterPro" id="IPR013083">
    <property type="entry name" value="Znf_RING/FYVE/PHD"/>
</dbReference>
<dbReference type="Proteomes" id="UP001370490">
    <property type="component" value="Unassembled WGS sequence"/>
</dbReference>
<keyword evidence="1" id="KW-0479">Metal-binding</keyword>
<dbReference type="Pfam" id="PF17123">
    <property type="entry name" value="zf-RING_11"/>
    <property type="match status" value="1"/>
</dbReference>
<dbReference type="Gene3D" id="3.30.40.10">
    <property type="entry name" value="Zinc/RING finger domain, C3HC4 (zinc finger)"/>
    <property type="match status" value="1"/>
</dbReference>
<evidence type="ECO:0000259" key="3">
    <source>
        <dbReference type="PROSITE" id="PS50089"/>
    </source>
</evidence>
<dbReference type="InterPro" id="IPR051266">
    <property type="entry name" value="CLCR"/>
</dbReference>
<reference evidence="5 6" key="1">
    <citation type="submission" date="2023-12" db="EMBL/GenBank/DDBJ databases">
        <title>A high-quality genome assembly for Dillenia turbinata (Dilleniales).</title>
        <authorList>
            <person name="Chanderbali A."/>
        </authorList>
    </citation>
    <scope>NUCLEOTIDE SEQUENCE [LARGE SCALE GENOMIC DNA]</scope>
    <source>
        <strain evidence="5">LSX21</strain>
        <tissue evidence="5">Leaf</tissue>
    </source>
</reference>
<feature type="region of interest" description="Disordered" evidence="2">
    <location>
        <begin position="665"/>
        <end position="687"/>
    </location>
</feature>
<evidence type="ECO:0000259" key="4">
    <source>
        <dbReference type="PROSITE" id="PS50234"/>
    </source>
</evidence>
<keyword evidence="1" id="KW-0862">Zinc</keyword>
<dbReference type="GO" id="GO:0008270">
    <property type="term" value="F:zinc ion binding"/>
    <property type="evidence" value="ECO:0007669"/>
    <property type="project" value="UniProtKB-KW"/>
</dbReference>
<evidence type="ECO:0000313" key="6">
    <source>
        <dbReference type="Proteomes" id="UP001370490"/>
    </source>
</evidence>
<sequence length="687" mass="74174">MAPTWNRLTKFLSRQVSSTAHSSSTLSASESQPPRSSSASDRSVSSILSRSISSVSSHSHSQKTCAICLGRLKAGKGQAIFTAECSHTFHFNCIAASVKHGNYLCPMCRCKWKDIPFQPPSVGNARVSPYHPSPEDLVVRPNQPTLPRSVEPTVFSDDEPLPAVVQAPPAAVVHPHPMTVKSCPEYPAVSASESCPAFAVLVGVQAPSLPNDDSPSRERAPIDLVAVLDVSGSMSGPKLSLLKSAVCFVIENLSNSDRLSIVSFSSTARRIFPLRRMSDRGREDAILAVNSLLSSGGTNIVEGLKKGARVLEERREQNPVSSIILLSDGKDTYHYDNFLQHGDINLLPASIRRSSVETRTIPVHTFGFGSDHDSTSMHGISDASGGTFSFIESADMIQDAFARCIGGLLSVVAQEVKLTIKSASPGVQILSILSGRYLNEISDQRQQGVVHVGYLYADEGKEFLVNLSIPASLAAQGGDMVENMALVDVVCSHNDPLSKETFQAEGERVEIRRAEIPSPTDLIPCLDVDRQRNRLSVAEGIAEAQRMAESGNLEGARSVLENRRSTLLSSASAQAGDGLCNLLEAELSEMTEKMATLELYQRTGRAYVLSGLSSHSWQRATTRGDSTTHTMVFSEGENSGTTGAFGYETPSMVTMVTKSQILGHLPQEKGQRNGQPYKSCNLPFRRK</sequence>
<keyword evidence="1" id="KW-0863">Zinc-finger</keyword>
<dbReference type="PANTHER" id="PTHR10579">
    <property type="entry name" value="CALCIUM-ACTIVATED CHLORIDE CHANNEL REGULATOR"/>
    <property type="match status" value="1"/>
</dbReference>
<evidence type="ECO:0000313" key="5">
    <source>
        <dbReference type="EMBL" id="KAK6916918.1"/>
    </source>
</evidence>
<feature type="compositionally biased region" description="Low complexity" evidence="2">
    <location>
        <begin position="17"/>
        <end position="44"/>
    </location>
</feature>
<dbReference type="CDD" id="cd01466">
    <property type="entry name" value="vWA_C3HC4_type"/>
    <property type="match status" value="1"/>
</dbReference>
<dbReference type="PROSITE" id="PS50089">
    <property type="entry name" value="ZF_RING_2"/>
    <property type="match status" value="1"/>
</dbReference>
<dbReference type="PANTHER" id="PTHR10579:SF146">
    <property type="entry name" value="RING-TYPE DOMAIN-CONTAINING PROTEIN"/>
    <property type="match status" value="1"/>
</dbReference>
<name>A0AAN8UW02_9MAGN</name>
<dbReference type="CDD" id="cd23114">
    <property type="entry name" value="RING-H2_WAVH2"/>
    <property type="match status" value="1"/>
</dbReference>
<evidence type="ECO:0000256" key="1">
    <source>
        <dbReference type="PROSITE-ProRule" id="PRU00175"/>
    </source>
</evidence>
<dbReference type="Pfam" id="PF00092">
    <property type="entry name" value="VWA"/>
    <property type="match status" value="1"/>
</dbReference>
<dbReference type="EMBL" id="JBAMMX010000023">
    <property type="protein sequence ID" value="KAK6916918.1"/>
    <property type="molecule type" value="Genomic_DNA"/>
</dbReference>
<dbReference type="SMART" id="SM00327">
    <property type="entry name" value="VWA"/>
    <property type="match status" value="1"/>
</dbReference>
<organism evidence="5 6">
    <name type="scientific">Dillenia turbinata</name>
    <dbReference type="NCBI Taxonomy" id="194707"/>
    <lineage>
        <taxon>Eukaryota</taxon>
        <taxon>Viridiplantae</taxon>
        <taxon>Streptophyta</taxon>
        <taxon>Embryophyta</taxon>
        <taxon>Tracheophyta</taxon>
        <taxon>Spermatophyta</taxon>
        <taxon>Magnoliopsida</taxon>
        <taxon>eudicotyledons</taxon>
        <taxon>Gunneridae</taxon>
        <taxon>Pentapetalae</taxon>
        <taxon>Dilleniales</taxon>
        <taxon>Dilleniaceae</taxon>
        <taxon>Dillenia</taxon>
    </lineage>
</organism>
<evidence type="ECO:0000256" key="2">
    <source>
        <dbReference type="SAM" id="MobiDB-lite"/>
    </source>
</evidence>
<dbReference type="SUPFAM" id="SSF57850">
    <property type="entry name" value="RING/U-box"/>
    <property type="match status" value="1"/>
</dbReference>
<dbReference type="SUPFAM" id="SSF53300">
    <property type="entry name" value="vWA-like"/>
    <property type="match status" value="1"/>
</dbReference>
<dbReference type="InterPro" id="IPR001841">
    <property type="entry name" value="Znf_RING"/>
</dbReference>
<dbReference type="AlphaFoldDB" id="A0AAN8UW02"/>
<proteinExistence type="predicted"/>
<dbReference type="Gene3D" id="3.40.50.410">
    <property type="entry name" value="von Willebrand factor, type A domain"/>
    <property type="match status" value="1"/>
</dbReference>
<protein>
    <submittedName>
        <fullName evidence="5">VWA-Hint protein, Vwaint domain</fullName>
    </submittedName>
</protein>
<accession>A0AAN8UW02</accession>
<dbReference type="PROSITE" id="PS50234">
    <property type="entry name" value="VWFA"/>
    <property type="match status" value="1"/>
</dbReference>
<comment type="caution">
    <text evidence="5">The sequence shown here is derived from an EMBL/GenBank/DDBJ whole genome shotgun (WGS) entry which is preliminary data.</text>
</comment>
<feature type="region of interest" description="Disordered" evidence="2">
    <location>
        <begin position="13"/>
        <end position="44"/>
    </location>
</feature>
<gene>
    <name evidence="5" type="ORF">RJ641_017669</name>
</gene>